<dbReference type="RefSeq" id="WP_195003893.1">
    <property type="nucleotide sequence ID" value="NZ_JADLQN010000004.1"/>
</dbReference>
<keyword evidence="4" id="KW-0645">Protease</keyword>
<dbReference type="InterPro" id="IPR029032">
    <property type="entry name" value="AhpD-like"/>
</dbReference>
<name>A0ABS0DK35_9NOCA</name>
<keyword evidence="4" id="KW-0378">Hydrolase</keyword>
<gene>
    <name evidence="4" type="primary">pcaC</name>
    <name evidence="4" type="ORF">IU449_21345</name>
</gene>
<keyword evidence="4" id="KW-0456">Lyase</keyword>
<dbReference type="InterPro" id="IPR052512">
    <property type="entry name" value="4CMD/NDH-1_regulator"/>
</dbReference>
<feature type="region of interest" description="Disordered" evidence="1">
    <location>
        <begin position="262"/>
        <end position="327"/>
    </location>
</feature>
<dbReference type="PANTHER" id="PTHR33570">
    <property type="entry name" value="4-CARBOXYMUCONOLACTONE DECARBOXYLASE FAMILY PROTEIN"/>
    <property type="match status" value="1"/>
</dbReference>
<dbReference type="InterPro" id="IPR000073">
    <property type="entry name" value="AB_hydrolase_1"/>
</dbReference>
<dbReference type="PRINTS" id="PR00111">
    <property type="entry name" value="ABHYDROLASE"/>
</dbReference>
<reference evidence="4 5" key="1">
    <citation type="submission" date="2020-10" db="EMBL/GenBank/DDBJ databases">
        <title>Identification of Nocardia species via Next-generation sequencing and recognition of intraspecies genetic diversity.</title>
        <authorList>
            <person name="Li P."/>
            <person name="Li P."/>
            <person name="Lu B."/>
        </authorList>
    </citation>
    <scope>NUCLEOTIDE SEQUENCE [LARGE SCALE GENOMIC DNA]</scope>
    <source>
        <strain evidence="4 5">BJ06-0143</strain>
    </source>
</reference>
<dbReference type="Proteomes" id="UP000707731">
    <property type="component" value="Unassembled WGS sequence"/>
</dbReference>
<feature type="domain" description="Serine aminopeptidase S33" evidence="3">
    <location>
        <begin position="37"/>
        <end position="246"/>
    </location>
</feature>
<feature type="compositionally biased region" description="Low complexity" evidence="1">
    <location>
        <begin position="281"/>
        <end position="293"/>
    </location>
</feature>
<dbReference type="Gene3D" id="1.20.1290.10">
    <property type="entry name" value="AhpD-like"/>
    <property type="match status" value="1"/>
</dbReference>
<dbReference type="Gene3D" id="3.40.50.1820">
    <property type="entry name" value="alpha/beta hydrolase"/>
    <property type="match status" value="1"/>
</dbReference>
<dbReference type="InterPro" id="IPR029058">
    <property type="entry name" value="AB_hydrolase_fold"/>
</dbReference>
<dbReference type="InterPro" id="IPR003779">
    <property type="entry name" value="CMD-like"/>
</dbReference>
<keyword evidence="5" id="KW-1185">Reference proteome</keyword>
<evidence type="ECO:0000313" key="5">
    <source>
        <dbReference type="Proteomes" id="UP000707731"/>
    </source>
</evidence>
<dbReference type="NCBIfam" id="TIGR02425">
    <property type="entry name" value="decarb_PcaC"/>
    <property type="match status" value="1"/>
</dbReference>
<dbReference type="GO" id="GO:0047575">
    <property type="term" value="F:4-carboxymuconolactone decarboxylase activity"/>
    <property type="evidence" value="ECO:0007669"/>
    <property type="project" value="UniProtKB-EC"/>
</dbReference>
<dbReference type="SUPFAM" id="SSF69118">
    <property type="entry name" value="AhpD-like"/>
    <property type="match status" value="1"/>
</dbReference>
<keyword evidence="4" id="KW-0121">Carboxypeptidase</keyword>
<dbReference type="Pfam" id="PF12146">
    <property type="entry name" value="Hydrolase_4"/>
    <property type="match status" value="1"/>
</dbReference>
<sequence length="463" mass="48184">MTIPTITGVQLGGCAELPLLVCGPSLGTSAVALWSSTAELLADHFQVIGWDLPGHGHNAAGVGDGFTMAELAEGVRVFVDGVLTERGERGGTFVYAGVSVGGAVGLQLSLDHPARITTAVLVCTAARIGDETLWRERAELVRRAGTPVMVEGSAERWFAPGFIEGHPETTVALLNSLQHADRGGYAAVCDALATFDLRADLRRIGTPVVALAGAYDRATPVAAMAELAHGVRDGRLVVLDRAAHLAPVEAPGDTARVIAESAGIAPARPRPATGGGRPADADPAARTASAAGAETTPDSRPPESAGAVAGTGPVAHTDAPASIGPVAAADPDTVTIADRRAAGTAVRRAVLGDEHVDRATAAITDLTREFQEFITDYAWGGIWTRPGLDRRSRSVAVLTALIARGHHEELAMHLRAARTNGLTDDEIKEVILQSAIYCGVPDANTAFRIARETLTEPEERNPR</sequence>
<evidence type="ECO:0000259" key="2">
    <source>
        <dbReference type="Pfam" id="PF02627"/>
    </source>
</evidence>
<dbReference type="EMBL" id="JADLQN010000004">
    <property type="protein sequence ID" value="MBF6357058.1"/>
    <property type="molecule type" value="Genomic_DNA"/>
</dbReference>
<proteinExistence type="predicted"/>
<evidence type="ECO:0000259" key="3">
    <source>
        <dbReference type="Pfam" id="PF12146"/>
    </source>
</evidence>
<feature type="compositionally biased region" description="Low complexity" evidence="1">
    <location>
        <begin position="262"/>
        <end position="272"/>
    </location>
</feature>
<dbReference type="PANTHER" id="PTHR33570:SF2">
    <property type="entry name" value="CARBOXYMUCONOLACTONE DECARBOXYLASE-LIKE DOMAIN-CONTAINING PROTEIN"/>
    <property type="match status" value="1"/>
</dbReference>
<dbReference type="Pfam" id="PF02627">
    <property type="entry name" value="CMD"/>
    <property type="match status" value="1"/>
</dbReference>
<comment type="caution">
    <text evidence="4">The sequence shown here is derived from an EMBL/GenBank/DDBJ whole genome shotgun (WGS) entry which is preliminary data.</text>
</comment>
<organism evidence="4 5">
    <name type="scientific">Nocardia higoensis</name>
    <dbReference type="NCBI Taxonomy" id="228599"/>
    <lineage>
        <taxon>Bacteria</taxon>
        <taxon>Bacillati</taxon>
        <taxon>Actinomycetota</taxon>
        <taxon>Actinomycetes</taxon>
        <taxon>Mycobacteriales</taxon>
        <taxon>Nocardiaceae</taxon>
        <taxon>Nocardia</taxon>
    </lineage>
</organism>
<dbReference type="InterPro" id="IPR012788">
    <property type="entry name" value="Decarb_PcaC"/>
</dbReference>
<feature type="domain" description="Carboxymuconolactone decarboxylase-like" evidence="2">
    <location>
        <begin position="369"/>
        <end position="452"/>
    </location>
</feature>
<dbReference type="SUPFAM" id="SSF53474">
    <property type="entry name" value="alpha/beta-Hydrolases"/>
    <property type="match status" value="1"/>
</dbReference>
<evidence type="ECO:0000313" key="4">
    <source>
        <dbReference type="EMBL" id="MBF6357058.1"/>
    </source>
</evidence>
<dbReference type="EC" id="4.1.1.44" evidence="4"/>
<dbReference type="InterPro" id="IPR022742">
    <property type="entry name" value="Hydrolase_4"/>
</dbReference>
<accession>A0ABS0DK35</accession>
<dbReference type="GO" id="GO:0004180">
    <property type="term" value="F:carboxypeptidase activity"/>
    <property type="evidence" value="ECO:0007669"/>
    <property type="project" value="UniProtKB-KW"/>
</dbReference>
<evidence type="ECO:0000256" key="1">
    <source>
        <dbReference type="SAM" id="MobiDB-lite"/>
    </source>
</evidence>
<protein>
    <submittedName>
        <fullName evidence="4">4-carboxymuconolactone decarboxylase</fullName>
        <ecNumber evidence="4">4.1.1.44</ecNumber>
    </submittedName>
</protein>